<dbReference type="AlphaFoldDB" id="A0A9D1R1Y6"/>
<accession>A0A9D1R1Y6</accession>
<feature type="domain" description="SDH C-terminal" evidence="11">
    <location>
        <begin position="240"/>
        <end position="267"/>
    </location>
</feature>
<organism evidence="12 13">
    <name type="scientific">Candidatus Bilophila faecipullorum</name>
    <dbReference type="NCBI Taxonomy" id="2838482"/>
    <lineage>
        <taxon>Bacteria</taxon>
        <taxon>Pseudomonadati</taxon>
        <taxon>Thermodesulfobacteriota</taxon>
        <taxon>Desulfovibrionia</taxon>
        <taxon>Desulfovibrionales</taxon>
        <taxon>Desulfovibrionaceae</taxon>
        <taxon>Bilophila</taxon>
    </lineage>
</organism>
<dbReference type="Gene3D" id="3.40.50.10860">
    <property type="entry name" value="Leucine Dehydrogenase, chain A, domain 1"/>
    <property type="match status" value="1"/>
</dbReference>
<protein>
    <recommendedName>
        <fullName evidence="2 8">Shikimate dehydrogenase (NADP(+))</fullName>
        <shortName evidence="8">SDH</shortName>
        <ecNumber evidence="2 8">1.1.1.25</ecNumber>
    </recommendedName>
</protein>
<keyword evidence="6 8" id="KW-0057">Aromatic amino acid biosynthesis</keyword>
<feature type="binding site" evidence="8">
    <location>
        <position position="217"/>
    </location>
    <ligand>
        <name>NADP(+)</name>
        <dbReference type="ChEBI" id="CHEBI:58349"/>
    </ligand>
</feature>
<dbReference type="InterPro" id="IPR041121">
    <property type="entry name" value="SDH_C"/>
</dbReference>
<dbReference type="Pfam" id="PF18317">
    <property type="entry name" value="SDH_C"/>
    <property type="match status" value="1"/>
</dbReference>
<dbReference type="InterPro" id="IPR046346">
    <property type="entry name" value="Aminoacid_DH-like_N_sf"/>
</dbReference>
<sequence>MHAFTPPALHGIIGYPLGHSLSPLLHNTAFKTLGLPGVYLSWPVEPGRLPAFMDAVRLLNIRGCSITIPHKIDIVPLLDAVSEGVRLMGACNTLYRDGDTIRGENTDVLGFMEPLRKLPLPQGAHALLLGAGGVARAAALGLRRLGLTRISVTNRRQERAEELAAAFNLNVVPWEARGEIEADLLINATSLGMTGAHETETPYPATCFRGQGIAYDLIYTPFQTRFLREAAQAGWMPLSGLDMFLGQGDAQFHLWTGRHLPPEAVEAVKQALYGH</sequence>
<comment type="similarity">
    <text evidence="8">Belongs to the shikimate dehydrogenase family.</text>
</comment>
<dbReference type="GO" id="GO:0019632">
    <property type="term" value="P:shikimate metabolic process"/>
    <property type="evidence" value="ECO:0007669"/>
    <property type="project" value="InterPro"/>
</dbReference>
<evidence type="ECO:0000313" key="12">
    <source>
        <dbReference type="EMBL" id="HIW79464.1"/>
    </source>
</evidence>
<evidence type="ECO:0000256" key="8">
    <source>
        <dbReference type="HAMAP-Rule" id="MF_00222"/>
    </source>
</evidence>
<dbReference type="PANTHER" id="PTHR21089">
    <property type="entry name" value="SHIKIMATE DEHYDROGENASE"/>
    <property type="match status" value="1"/>
</dbReference>
<dbReference type="SUPFAM" id="SSF53223">
    <property type="entry name" value="Aminoacid dehydrogenase-like, N-terminal domain"/>
    <property type="match status" value="1"/>
</dbReference>
<evidence type="ECO:0000256" key="3">
    <source>
        <dbReference type="ARBA" id="ARBA00022605"/>
    </source>
</evidence>
<comment type="caution">
    <text evidence="12">The sequence shown here is derived from an EMBL/GenBank/DDBJ whole genome shotgun (WGS) entry which is preliminary data.</text>
</comment>
<dbReference type="Proteomes" id="UP000824264">
    <property type="component" value="Unassembled WGS sequence"/>
</dbReference>
<dbReference type="SUPFAM" id="SSF51735">
    <property type="entry name" value="NAD(P)-binding Rossmann-fold domains"/>
    <property type="match status" value="1"/>
</dbReference>
<feature type="binding site" evidence="8">
    <location>
        <begin position="20"/>
        <end position="22"/>
    </location>
    <ligand>
        <name>shikimate</name>
        <dbReference type="ChEBI" id="CHEBI:36208"/>
    </ligand>
</feature>
<evidence type="ECO:0000259" key="10">
    <source>
        <dbReference type="Pfam" id="PF08501"/>
    </source>
</evidence>
<feature type="binding site" evidence="8">
    <location>
        <position position="83"/>
    </location>
    <ligand>
        <name>NADP(+)</name>
        <dbReference type="ChEBI" id="CHEBI:58349"/>
    </ligand>
</feature>
<evidence type="ECO:0000256" key="6">
    <source>
        <dbReference type="ARBA" id="ARBA00023141"/>
    </source>
</evidence>
<comment type="caution">
    <text evidence="8">Lacks conserved residue(s) required for the propagation of feature annotation.</text>
</comment>
<dbReference type="GO" id="GO:0005829">
    <property type="term" value="C:cytosol"/>
    <property type="evidence" value="ECO:0007669"/>
    <property type="project" value="TreeGrafter"/>
</dbReference>
<feature type="binding site" evidence="8">
    <location>
        <position position="92"/>
    </location>
    <ligand>
        <name>shikimate</name>
        <dbReference type="ChEBI" id="CHEBI:36208"/>
    </ligand>
</feature>
<dbReference type="Pfam" id="PF01488">
    <property type="entry name" value="Shikimate_DH"/>
    <property type="match status" value="1"/>
</dbReference>
<feature type="domain" description="Quinate/shikimate 5-dehydrogenase/glutamyl-tRNA reductase" evidence="9">
    <location>
        <begin position="122"/>
        <end position="190"/>
    </location>
</feature>
<feature type="active site" description="Proton acceptor" evidence="8">
    <location>
        <position position="71"/>
    </location>
</feature>
<feature type="domain" description="Shikimate dehydrogenase substrate binding N-terminal" evidence="10">
    <location>
        <begin position="12"/>
        <end position="94"/>
    </location>
</feature>
<dbReference type="Pfam" id="PF08501">
    <property type="entry name" value="Shikimate_dh_N"/>
    <property type="match status" value="1"/>
</dbReference>
<dbReference type="NCBIfam" id="TIGR00507">
    <property type="entry name" value="aroE"/>
    <property type="match status" value="1"/>
</dbReference>
<comment type="function">
    <text evidence="8">Involved in the biosynthesis of the chorismate, which leads to the biosynthesis of aromatic amino acids. Catalyzes the reversible NADPH linked reduction of 3-dehydroshikimate (DHSA) to yield shikimate (SA).</text>
</comment>
<name>A0A9D1R1Y6_9BACT</name>
<feature type="binding site" evidence="8">
    <location>
        <position position="240"/>
    </location>
    <ligand>
        <name>NADP(+)</name>
        <dbReference type="ChEBI" id="CHEBI:58349"/>
    </ligand>
</feature>
<dbReference type="GO" id="GO:0009073">
    <property type="term" value="P:aromatic amino acid family biosynthetic process"/>
    <property type="evidence" value="ECO:0007669"/>
    <property type="project" value="UniProtKB-KW"/>
</dbReference>
<feature type="binding site" evidence="8">
    <location>
        <position position="107"/>
    </location>
    <ligand>
        <name>shikimate</name>
        <dbReference type="ChEBI" id="CHEBI:36208"/>
    </ligand>
</feature>
<dbReference type="InterPro" id="IPR036291">
    <property type="entry name" value="NAD(P)-bd_dom_sf"/>
</dbReference>
<evidence type="ECO:0000259" key="9">
    <source>
        <dbReference type="Pfam" id="PF01488"/>
    </source>
</evidence>
<keyword evidence="5 8" id="KW-0560">Oxidoreductase</keyword>
<gene>
    <name evidence="8 12" type="primary">aroE</name>
    <name evidence="12" type="ORF">H9874_10035</name>
</gene>
<reference evidence="12" key="2">
    <citation type="submission" date="2021-04" db="EMBL/GenBank/DDBJ databases">
        <authorList>
            <person name="Gilroy R."/>
        </authorList>
    </citation>
    <scope>NUCLEOTIDE SEQUENCE</scope>
    <source>
        <strain evidence="12">ChiSxjej5B17-1746</strain>
    </source>
</reference>
<proteinExistence type="inferred from homology"/>
<evidence type="ECO:0000256" key="1">
    <source>
        <dbReference type="ARBA" id="ARBA00004871"/>
    </source>
</evidence>
<feature type="binding site" evidence="8">
    <location>
        <position position="247"/>
    </location>
    <ligand>
        <name>shikimate</name>
        <dbReference type="ChEBI" id="CHEBI:36208"/>
    </ligand>
</feature>
<dbReference type="GO" id="GO:0050661">
    <property type="term" value="F:NADP binding"/>
    <property type="evidence" value="ECO:0007669"/>
    <property type="project" value="InterPro"/>
</dbReference>
<evidence type="ECO:0000259" key="11">
    <source>
        <dbReference type="Pfam" id="PF18317"/>
    </source>
</evidence>
<dbReference type="HAMAP" id="MF_00222">
    <property type="entry name" value="Shikimate_DH_AroE"/>
    <property type="match status" value="1"/>
</dbReference>
<keyword evidence="4 8" id="KW-0521">NADP</keyword>
<dbReference type="InterPro" id="IPR013708">
    <property type="entry name" value="Shikimate_DH-bd_N"/>
</dbReference>
<comment type="catalytic activity">
    <reaction evidence="7 8">
        <text>shikimate + NADP(+) = 3-dehydroshikimate + NADPH + H(+)</text>
        <dbReference type="Rhea" id="RHEA:17737"/>
        <dbReference type="ChEBI" id="CHEBI:15378"/>
        <dbReference type="ChEBI" id="CHEBI:16630"/>
        <dbReference type="ChEBI" id="CHEBI:36208"/>
        <dbReference type="ChEBI" id="CHEBI:57783"/>
        <dbReference type="ChEBI" id="CHEBI:58349"/>
        <dbReference type="EC" id="1.1.1.25"/>
    </reaction>
</comment>
<dbReference type="InterPro" id="IPR006151">
    <property type="entry name" value="Shikm_DH/Glu-tRNA_Rdtase"/>
</dbReference>
<dbReference type="EC" id="1.1.1.25" evidence="2 8"/>
<evidence type="ECO:0000256" key="2">
    <source>
        <dbReference type="ARBA" id="ARBA00012962"/>
    </source>
</evidence>
<comment type="subunit">
    <text evidence="8">Homodimer.</text>
</comment>
<evidence type="ECO:0000256" key="4">
    <source>
        <dbReference type="ARBA" id="ARBA00022857"/>
    </source>
</evidence>
<feature type="binding site" evidence="8">
    <location>
        <begin position="130"/>
        <end position="134"/>
    </location>
    <ligand>
        <name>NADP(+)</name>
        <dbReference type="ChEBI" id="CHEBI:58349"/>
    </ligand>
</feature>
<dbReference type="Gene3D" id="3.40.50.720">
    <property type="entry name" value="NAD(P)-binding Rossmann-like Domain"/>
    <property type="match status" value="1"/>
</dbReference>
<dbReference type="CDD" id="cd01065">
    <property type="entry name" value="NAD_bind_Shikimate_DH"/>
    <property type="match status" value="1"/>
</dbReference>
<feature type="binding site" evidence="8">
    <location>
        <position position="67"/>
    </location>
    <ligand>
        <name>shikimate</name>
        <dbReference type="ChEBI" id="CHEBI:36208"/>
    </ligand>
</feature>
<evidence type="ECO:0000256" key="7">
    <source>
        <dbReference type="ARBA" id="ARBA00049442"/>
    </source>
</evidence>
<feature type="binding site" evidence="8">
    <location>
        <position position="219"/>
    </location>
    <ligand>
        <name>shikimate</name>
        <dbReference type="ChEBI" id="CHEBI:36208"/>
    </ligand>
</feature>
<comment type="pathway">
    <text evidence="1 8">Metabolic intermediate biosynthesis; chorismate biosynthesis; chorismate from D-erythrose 4-phosphate and phosphoenolpyruvate: step 4/7.</text>
</comment>
<evidence type="ECO:0000256" key="5">
    <source>
        <dbReference type="ARBA" id="ARBA00023002"/>
    </source>
</evidence>
<evidence type="ECO:0000313" key="13">
    <source>
        <dbReference type="Proteomes" id="UP000824264"/>
    </source>
</evidence>
<reference evidence="12" key="1">
    <citation type="journal article" date="2021" name="PeerJ">
        <title>Extensive microbial diversity within the chicken gut microbiome revealed by metagenomics and culture.</title>
        <authorList>
            <person name="Gilroy R."/>
            <person name="Ravi A."/>
            <person name="Getino M."/>
            <person name="Pursley I."/>
            <person name="Horton D.L."/>
            <person name="Alikhan N.F."/>
            <person name="Baker D."/>
            <person name="Gharbi K."/>
            <person name="Hall N."/>
            <person name="Watson M."/>
            <person name="Adriaenssens E.M."/>
            <person name="Foster-Nyarko E."/>
            <person name="Jarju S."/>
            <person name="Secka A."/>
            <person name="Antonio M."/>
            <person name="Oren A."/>
            <person name="Chaudhuri R.R."/>
            <person name="La Ragione R."/>
            <person name="Hildebrand F."/>
            <person name="Pallen M.J."/>
        </authorList>
    </citation>
    <scope>NUCLEOTIDE SEQUENCE</scope>
    <source>
        <strain evidence="12">ChiSxjej5B17-1746</strain>
    </source>
</reference>
<dbReference type="InterPro" id="IPR011342">
    <property type="entry name" value="Shikimate_DH"/>
</dbReference>
<dbReference type="PANTHER" id="PTHR21089:SF1">
    <property type="entry name" value="BIFUNCTIONAL 3-DEHYDROQUINATE DEHYDRATASE_SHIKIMATE DEHYDROGENASE, CHLOROPLASTIC"/>
    <property type="match status" value="1"/>
</dbReference>
<dbReference type="GO" id="GO:0009423">
    <property type="term" value="P:chorismate biosynthetic process"/>
    <property type="evidence" value="ECO:0007669"/>
    <property type="project" value="UniProtKB-UniRule"/>
</dbReference>
<dbReference type="EMBL" id="DXGI01000375">
    <property type="protein sequence ID" value="HIW79464.1"/>
    <property type="molecule type" value="Genomic_DNA"/>
</dbReference>
<dbReference type="GO" id="GO:0008652">
    <property type="term" value="P:amino acid biosynthetic process"/>
    <property type="evidence" value="ECO:0007669"/>
    <property type="project" value="UniProtKB-KW"/>
</dbReference>
<dbReference type="InterPro" id="IPR022893">
    <property type="entry name" value="Shikimate_DH_fam"/>
</dbReference>
<dbReference type="GO" id="GO:0004764">
    <property type="term" value="F:shikimate 3-dehydrogenase (NADP+) activity"/>
    <property type="evidence" value="ECO:0007669"/>
    <property type="project" value="UniProtKB-UniRule"/>
</dbReference>
<keyword evidence="3 8" id="KW-0028">Amino-acid biosynthesis</keyword>